<accession>A0ABV2HTW4</accession>
<evidence type="ECO:0000313" key="2">
    <source>
        <dbReference type="Proteomes" id="UP001549036"/>
    </source>
</evidence>
<sequence length="74" mass="7903">MLDVPVYRADLRAVPILKRPGSRRGYPGLPDGLPNTGVAAPEAVRLVGEDWIATRNAGPEFPAATKNPGRELTP</sequence>
<comment type="caution">
    <text evidence="1">The sequence shown here is derived from an EMBL/GenBank/DDBJ whole genome shotgun (WGS) entry which is preliminary data.</text>
</comment>
<evidence type="ECO:0000313" key="1">
    <source>
        <dbReference type="EMBL" id="MET3594045.1"/>
    </source>
</evidence>
<gene>
    <name evidence="1" type="ORF">ABID26_003451</name>
</gene>
<dbReference type="Proteomes" id="UP001549036">
    <property type="component" value="Unassembled WGS sequence"/>
</dbReference>
<protein>
    <submittedName>
        <fullName evidence="1">Uncharacterized protein</fullName>
    </submittedName>
</protein>
<name>A0ABV2HTW4_9HYPH</name>
<proteinExistence type="predicted"/>
<reference evidence="1 2" key="1">
    <citation type="submission" date="2024-06" db="EMBL/GenBank/DDBJ databases">
        <title>Genomic Encyclopedia of Type Strains, Phase IV (KMG-IV): sequencing the most valuable type-strain genomes for metagenomic binning, comparative biology and taxonomic classification.</title>
        <authorList>
            <person name="Goeker M."/>
        </authorList>
    </citation>
    <scope>NUCLEOTIDE SEQUENCE [LARGE SCALE GENOMIC DNA]</scope>
    <source>
        <strain evidence="1 2">DSM 29846</strain>
    </source>
</reference>
<keyword evidence="2" id="KW-1185">Reference proteome</keyword>
<organism evidence="1 2">
    <name type="scientific">Mesorhizobium shonense</name>
    <dbReference type="NCBI Taxonomy" id="1209948"/>
    <lineage>
        <taxon>Bacteria</taxon>
        <taxon>Pseudomonadati</taxon>
        <taxon>Pseudomonadota</taxon>
        <taxon>Alphaproteobacteria</taxon>
        <taxon>Hyphomicrobiales</taxon>
        <taxon>Phyllobacteriaceae</taxon>
        <taxon>Mesorhizobium</taxon>
    </lineage>
</organism>
<dbReference type="EMBL" id="JBEPLM010000006">
    <property type="protein sequence ID" value="MET3594045.1"/>
    <property type="molecule type" value="Genomic_DNA"/>
</dbReference>